<dbReference type="PROSITE" id="PS51165">
    <property type="entry name" value="THUMP"/>
    <property type="match status" value="1"/>
</dbReference>
<evidence type="ECO:0000313" key="4">
    <source>
        <dbReference type="EMBL" id="KEY64370.1"/>
    </source>
</evidence>
<evidence type="ECO:0000256" key="2">
    <source>
        <dbReference type="SAM" id="MobiDB-lite"/>
    </source>
</evidence>
<feature type="domain" description="THUMP" evidence="3">
    <location>
        <begin position="161"/>
        <end position="286"/>
    </location>
</feature>
<dbReference type="InterPro" id="IPR004114">
    <property type="entry name" value="THUMP_dom"/>
</dbReference>
<dbReference type="AlphaFoldDB" id="A0A084AGE1"/>
<dbReference type="HOGENOM" id="CLU_039352_2_0_1"/>
<dbReference type="PANTHER" id="PTHR13452">
    <property type="entry name" value="THUMP DOMAIN CONTAINING PROTEIN 1-RELATED"/>
    <property type="match status" value="1"/>
</dbReference>
<sequence>MSENQSKRKRGQDGPAPGFKKRKGGSAGKWQTPQQKSKLADKIDMGTVLDVGDEGIWVTYARGMRSKAVREFKELCENYGKELYGIEPPNADKPKDDGTEEEDIDKAIEQELNDMRTSQKPKTRQVFTPVAVALECVFFMKTMKPVEPDTLVLKMCQDARDCPDPMQRKCRYVNRLTPVVHTDKASDSGMERVARSVLTPHFQLVPGSENGGVEGTADPKEVSGETRETFTYAIRHAIRNTTLKSDVVIKKVAGLIRPEHKVNLGQPDKVILVEVFQNFAGMSVVDGREWEALKRFNVNELYKLSEVKDDGETTAEKQDKKTDAVE</sequence>
<name>A0A084AGE1_STACB</name>
<keyword evidence="1" id="KW-0694">RNA-binding</keyword>
<dbReference type="EMBL" id="KL648740">
    <property type="protein sequence ID" value="KEY64370.1"/>
    <property type="molecule type" value="Genomic_DNA"/>
</dbReference>
<feature type="region of interest" description="Disordered" evidence="2">
    <location>
        <begin position="1"/>
        <end position="41"/>
    </location>
</feature>
<dbReference type="Proteomes" id="UP000028045">
    <property type="component" value="Unassembled WGS sequence"/>
</dbReference>
<protein>
    <recommendedName>
        <fullName evidence="3">THUMP domain-containing protein</fullName>
    </recommendedName>
</protein>
<dbReference type="Pfam" id="PF02926">
    <property type="entry name" value="THUMP"/>
    <property type="match status" value="1"/>
</dbReference>
<reference evidence="4 5" key="1">
    <citation type="journal article" date="2014" name="BMC Genomics">
        <title>Comparative genome sequencing reveals chemotype-specific gene clusters in the toxigenic black mold Stachybotrys.</title>
        <authorList>
            <person name="Semeiks J."/>
            <person name="Borek D."/>
            <person name="Otwinowski Z."/>
            <person name="Grishin N.V."/>
        </authorList>
    </citation>
    <scope>NUCLEOTIDE SEQUENCE [LARGE SCALE GENOMIC DNA]</scope>
    <source>
        <strain evidence="5">CBS 109288 / IBT 7711</strain>
    </source>
</reference>
<dbReference type="PANTHER" id="PTHR13452:SF10">
    <property type="entry name" value="THUMP DOMAIN-CONTAINING PROTEIN 1"/>
    <property type="match status" value="1"/>
</dbReference>
<proteinExistence type="predicted"/>
<feature type="region of interest" description="Disordered" evidence="2">
    <location>
        <begin position="307"/>
        <end position="326"/>
    </location>
</feature>
<gene>
    <name evidence="4" type="ORF">S7711_06399</name>
</gene>
<dbReference type="CDD" id="cd11717">
    <property type="entry name" value="THUMP_THUMPD1_like"/>
    <property type="match status" value="1"/>
</dbReference>
<dbReference type="GO" id="GO:0006400">
    <property type="term" value="P:tRNA modification"/>
    <property type="evidence" value="ECO:0007669"/>
    <property type="project" value="InterPro"/>
</dbReference>
<dbReference type="SUPFAM" id="SSF143437">
    <property type="entry name" value="THUMP domain-like"/>
    <property type="match status" value="1"/>
</dbReference>
<accession>A0A084AGE1</accession>
<dbReference type="OrthoDB" id="367221at2759"/>
<organism evidence="4 5">
    <name type="scientific">Stachybotrys chartarum (strain CBS 109288 / IBT 7711)</name>
    <name type="common">Toxic black mold</name>
    <name type="synonym">Stilbospora chartarum</name>
    <dbReference type="NCBI Taxonomy" id="1280523"/>
    <lineage>
        <taxon>Eukaryota</taxon>
        <taxon>Fungi</taxon>
        <taxon>Dikarya</taxon>
        <taxon>Ascomycota</taxon>
        <taxon>Pezizomycotina</taxon>
        <taxon>Sordariomycetes</taxon>
        <taxon>Hypocreomycetidae</taxon>
        <taxon>Hypocreales</taxon>
        <taxon>Stachybotryaceae</taxon>
        <taxon>Stachybotrys</taxon>
    </lineage>
</organism>
<evidence type="ECO:0000259" key="3">
    <source>
        <dbReference type="PROSITE" id="PS51165"/>
    </source>
</evidence>
<dbReference type="InterPro" id="IPR040183">
    <property type="entry name" value="THUMPD1-like"/>
</dbReference>
<evidence type="ECO:0000256" key="1">
    <source>
        <dbReference type="PROSITE-ProRule" id="PRU00529"/>
    </source>
</evidence>
<dbReference type="GO" id="GO:0003723">
    <property type="term" value="F:RNA binding"/>
    <property type="evidence" value="ECO:0007669"/>
    <property type="project" value="UniProtKB-UniRule"/>
</dbReference>
<dbReference type="Gene3D" id="3.30.2300.10">
    <property type="entry name" value="THUMP superfamily"/>
    <property type="match status" value="1"/>
</dbReference>
<evidence type="ECO:0000313" key="5">
    <source>
        <dbReference type="Proteomes" id="UP000028045"/>
    </source>
</evidence>
<keyword evidence="5" id="KW-1185">Reference proteome</keyword>